<evidence type="ECO:0000259" key="1">
    <source>
        <dbReference type="Pfam" id="PF17929"/>
    </source>
</evidence>
<feature type="domain" description="Tetracyclin repressor-like C-terminal" evidence="1">
    <location>
        <begin position="3"/>
        <end position="60"/>
    </location>
</feature>
<comment type="caution">
    <text evidence="2">The sequence shown here is derived from an EMBL/GenBank/DDBJ whole genome shotgun (WGS) entry which is preliminary data.</text>
</comment>
<gene>
    <name evidence="2" type="ORF">FHG89_28645</name>
</gene>
<evidence type="ECO:0000313" key="2">
    <source>
        <dbReference type="EMBL" id="TNH22713.1"/>
    </source>
</evidence>
<name>A0A5C4QA87_9ACTN</name>
<protein>
    <recommendedName>
        <fullName evidence="1">Tetracyclin repressor-like C-terminal domain-containing protein</fullName>
    </recommendedName>
</protein>
<dbReference type="InterPro" id="IPR041483">
    <property type="entry name" value="TetR_C_34"/>
</dbReference>
<organism evidence="2 3">
    <name type="scientific">Micromonospora orduensis</name>
    <dbReference type="NCBI Taxonomy" id="1420891"/>
    <lineage>
        <taxon>Bacteria</taxon>
        <taxon>Bacillati</taxon>
        <taxon>Actinomycetota</taxon>
        <taxon>Actinomycetes</taxon>
        <taxon>Micromonosporales</taxon>
        <taxon>Micromonosporaceae</taxon>
        <taxon>Micromonospora</taxon>
    </lineage>
</organism>
<keyword evidence="3" id="KW-1185">Reference proteome</keyword>
<evidence type="ECO:0000313" key="3">
    <source>
        <dbReference type="Proteomes" id="UP000306145"/>
    </source>
</evidence>
<reference evidence="2 3" key="1">
    <citation type="submission" date="2019-06" db="EMBL/GenBank/DDBJ databases">
        <title>Micromonospora ordensis sp. nov., isolated from deep marine sediment.</title>
        <authorList>
            <person name="Veyisoglu A."/>
            <person name="Carro L."/>
            <person name="Klenk H.-P."/>
            <person name="Sahin N."/>
        </authorList>
    </citation>
    <scope>NUCLEOTIDE SEQUENCE [LARGE SCALE GENOMIC DNA]</scope>
    <source>
        <strain evidence="2 3">S2509</strain>
    </source>
</reference>
<proteinExistence type="predicted"/>
<dbReference type="OrthoDB" id="6637160at2"/>
<dbReference type="AlphaFoldDB" id="A0A5C4QA87"/>
<dbReference type="Pfam" id="PF17929">
    <property type="entry name" value="TetR_C_34"/>
    <property type="match status" value="1"/>
</dbReference>
<accession>A0A5C4QA87</accession>
<dbReference type="EMBL" id="VDFY01000257">
    <property type="protein sequence ID" value="TNH22713.1"/>
    <property type="molecule type" value="Genomic_DNA"/>
</dbReference>
<dbReference type="Gene3D" id="1.10.357.10">
    <property type="entry name" value="Tetracycline Repressor, domain 2"/>
    <property type="match status" value="1"/>
</dbReference>
<dbReference type="Proteomes" id="UP000306145">
    <property type="component" value="Unassembled WGS sequence"/>
</dbReference>
<sequence length="65" mass="7100">MGENATLFSLQTMVMAGAVSAYSTPPPSLQAAYQAEPELARFHLELRDYLRQALTATLLGVPPRH</sequence>